<name>A0ABW9MY98_9FIRM</name>
<proteinExistence type="predicted"/>
<dbReference type="EMBL" id="JBGMEG010000001">
    <property type="protein sequence ID" value="MFO3716781.1"/>
    <property type="molecule type" value="Genomic_DNA"/>
</dbReference>
<feature type="transmembrane region" description="Helical" evidence="1">
    <location>
        <begin position="263"/>
        <end position="287"/>
    </location>
</feature>
<organism evidence="2 3">
    <name type="scientific">Anaerococcus groningensis</name>
    <dbReference type="NCBI Taxonomy" id="3115616"/>
    <lineage>
        <taxon>Bacteria</taxon>
        <taxon>Bacillati</taxon>
        <taxon>Bacillota</taxon>
        <taxon>Tissierellia</taxon>
        <taxon>Tissierellales</taxon>
        <taxon>Peptoniphilaceae</taxon>
        <taxon>Anaerococcus</taxon>
    </lineage>
</organism>
<dbReference type="Proteomes" id="UP001637993">
    <property type="component" value="Unassembled WGS sequence"/>
</dbReference>
<feature type="transmembrane region" description="Helical" evidence="1">
    <location>
        <begin position="202"/>
        <end position="223"/>
    </location>
</feature>
<accession>A0ABW9MY98</accession>
<evidence type="ECO:0000313" key="3">
    <source>
        <dbReference type="Proteomes" id="UP001637993"/>
    </source>
</evidence>
<reference evidence="2 3" key="1">
    <citation type="journal article" date="2025" name="Anaerobe">
        <title>Description of Anaerococcus kampingiae sp. nov., Anaerococcus groningensis sp. nov., Anaerococcus martiniensis sp. nov., and Anaerococcus cruorum sp. nov., isolated from human clinical specimens.</title>
        <authorList>
            <person name="Boiten K.E."/>
            <person name="Meijer J."/>
            <person name="van Wezel E.M."/>
            <person name="Veloo A.C.M."/>
        </authorList>
    </citation>
    <scope>NUCLEOTIDE SEQUENCE [LARGE SCALE GENOMIC DNA]</scope>
    <source>
        <strain evidence="2 3">ENR1011</strain>
    </source>
</reference>
<feature type="transmembrane region" description="Helical" evidence="1">
    <location>
        <begin position="149"/>
        <end position="173"/>
    </location>
</feature>
<dbReference type="InterPro" id="IPR021359">
    <property type="entry name" value="DUF2812"/>
</dbReference>
<feature type="transmembrane region" description="Helical" evidence="1">
    <location>
        <begin position="122"/>
        <end position="143"/>
    </location>
</feature>
<sequence>MLKFRYLTYSDFGLIEKWYEDMAKKGWQIEKIPLPFIHKFKKSKAENIDYKISLAQNESYFSSFTKSELDDFDNMSEEFGWKLVDRSFNMNLYKLEKDAAESLYNDDVEELKILNKGIKGEIITLILTGLVLLLNFFFMSASFHSSDIFYSNLILFLYPASILFLVFAGLSIIDNISFRNKNKNVKYMRDIKFSKISYSKSYLAILILGFTLLIIGIVSNLISSSLNNRFLLIGLLPILLALIIFISIKKIKQTNFKTKNKKIIMILLVAFITIISAFITVNSLSFIPDSYKSIDTSEQVPLNKSLLAKSHTIYNNDDLDLQVEKTVVKNSNLANTLFDREVKNARNHPYNSDLIKDISSNLPYEKTYSLAYENAYIILDNQTVLKVMGDINNKKIQVALKELLGD</sequence>
<keyword evidence="3" id="KW-1185">Reference proteome</keyword>
<protein>
    <submittedName>
        <fullName evidence="2">DUF2812 domain-containing protein</fullName>
    </submittedName>
</protein>
<evidence type="ECO:0000256" key="1">
    <source>
        <dbReference type="SAM" id="Phobius"/>
    </source>
</evidence>
<comment type="caution">
    <text evidence="2">The sequence shown here is derived from an EMBL/GenBank/DDBJ whole genome shotgun (WGS) entry which is preliminary data.</text>
</comment>
<gene>
    <name evidence="2" type="ORF">AB9Q04_00260</name>
</gene>
<dbReference type="RefSeq" id="WP_410023406.1">
    <property type="nucleotide sequence ID" value="NZ_JBGMEG010000001.1"/>
</dbReference>
<keyword evidence="1" id="KW-0472">Membrane</keyword>
<feature type="transmembrane region" description="Helical" evidence="1">
    <location>
        <begin position="229"/>
        <end position="251"/>
    </location>
</feature>
<keyword evidence="1" id="KW-1133">Transmembrane helix</keyword>
<dbReference type="Pfam" id="PF11193">
    <property type="entry name" value="DUF2812"/>
    <property type="match status" value="1"/>
</dbReference>
<keyword evidence="1" id="KW-0812">Transmembrane</keyword>
<evidence type="ECO:0000313" key="2">
    <source>
        <dbReference type="EMBL" id="MFO3716781.1"/>
    </source>
</evidence>